<dbReference type="InterPro" id="IPR013216">
    <property type="entry name" value="Methyltransf_11"/>
</dbReference>
<dbReference type="InterPro" id="IPR029063">
    <property type="entry name" value="SAM-dependent_MTases_sf"/>
</dbReference>
<dbReference type="RefSeq" id="WP_264945026.1">
    <property type="nucleotide sequence ID" value="NZ_JAPDRA010000006.1"/>
</dbReference>
<evidence type="ECO:0000313" key="3">
    <source>
        <dbReference type="Proteomes" id="UP001596977"/>
    </source>
</evidence>
<comment type="caution">
    <text evidence="2">The sequence shown here is derived from an EMBL/GenBank/DDBJ whole genome shotgun (WGS) entry which is preliminary data.</text>
</comment>
<organism evidence="2 3">
    <name type="scientific">Sphingomonas canadensis</name>
    <dbReference type="NCBI Taxonomy" id="1219257"/>
    <lineage>
        <taxon>Bacteria</taxon>
        <taxon>Pseudomonadati</taxon>
        <taxon>Pseudomonadota</taxon>
        <taxon>Alphaproteobacteria</taxon>
        <taxon>Sphingomonadales</taxon>
        <taxon>Sphingomonadaceae</taxon>
        <taxon>Sphingomonas</taxon>
    </lineage>
</organism>
<protein>
    <submittedName>
        <fullName evidence="2">Class I SAM-dependent methyltransferase</fullName>
    </submittedName>
</protein>
<dbReference type="Pfam" id="PF08241">
    <property type="entry name" value="Methyltransf_11"/>
    <property type="match status" value="1"/>
</dbReference>
<keyword evidence="2" id="KW-0808">Transferase</keyword>
<feature type="domain" description="Methyltransferase type 11" evidence="1">
    <location>
        <begin position="49"/>
        <end position="105"/>
    </location>
</feature>
<keyword evidence="2" id="KW-0489">Methyltransferase</keyword>
<evidence type="ECO:0000313" key="2">
    <source>
        <dbReference type="EMBL" id="MFD0947230.1"/>
    </source>
</evidence>
<dbReference type="EMBL" id="JBHTJG010000006">
    <property type="protein sequence ID" value="MFD0947230.1"/>
    <property type="molecule type" value="Genomic_DNA"/>
</dbReference>
<dbReference type="GO" id="GO:0008168">
    <property type="term" value="F:methyltransferase activity"/>
    <property type="evidence" value="ECO:0007669"/>
    <property type="project" value="UniProtKB-KW"/>
</dbReference>
<evidence type="ECO:0000259" key="1">
    <source>
        <dbReference type="Pfam" id="PF08241"/>
    </source>
</evidence>
<gene>
    <name evidence="2" type="ORF">ACFQ1E_12845</name>
</gene>
<sequence length="216" mass="24751">MNKGKLSTRNLDRLCRDFATTERTLVVHSEDVDYAPYFPNAYTVTKRRDVPADMHVDIHYLEMSKIPSESYPVILCTGLLEHVPDPSVLIGEFHRILQPGGKLILGASAIFSFHEAPDNFFHFTPYGFRLLFKDWDHIEMLRGASQPFETIGILLQRINMQCDIFPPMRPIVALMSLTMRFFDLFVIAQYNTVSPRDRTTLTDSMLPSNMHAVAVK</sequence>
<dbReference type="Proteomes" id="UP001596977">
    <property type="component" value="Unassembled WGS sequence"/>
</dbReference>
<dbReference type="GO" id="GO:0032259">
    <property type="term" value="P:methylation"/>
    <property type="evidence" value="ECO:0007669"/>
    <property type="project" value="UniProtKB-KW"/>
</dbReference>
<reference evidence="3" key="1">
    <citation type="journal article" date="2019" name="Int. J. Syst. Evol. Microbiol.">
        <title>The Global Catalogue of Microorganisms (GCM) 10K type strain sequencing project: providing services to taxonomists for standard genome sequencing and annotation.</title>
        <authorList>
            <consortium name="The Broad Institute Genomics Platform"/>
            <consortium name="The Broad Institute Genome Sequencing Center for Infectious Disease"/>
            <person name="Wu L."/>
            <person name="Ma J."/>
        </authorList>
    </citation>
    <scope>NUCLEOTIDE SEQUENCE [LARGE SCALE GENOMIC DNA]</scope>
    <source>
        <strain evidence="3">CCUG 62982</strain>
    </source>
</reference>
<proteinExistence type="predicted"/>
<dbReference type="Gene3D" id="3.40.50.150">
    <property type="entry name" value="Vaccinia Virus protein VP39"/>
    <property type="match status" value="1"/>
</dbReference>
<name>A0ABW3H953_9SPHN</name>
<keyword evidence="3" id="KW-1185">Reference proteome</keyword>
<dbReference type="SUPFAM" id="SSF53335">
    <property type="entry name" value="S-adenosyl-L-methionine-dependent methyltransferases"/>
    <property type="match status" value="1"/>
</dbReference>
<accession>A0ABW3H953</accession>